<reference evidence="1" key="1">
    <citation type="submission" date="2018-02" db="EMBL/GenBank/DDBJ databases">
        <title>Rhizophora mucronata_Transcriptome.</title>
        <authorList>
            <person name="Meera S.P."/>
            <person name="Sreeshan A."/>
            <person name="Augustine A."/>
        </authorList>
    </citation>
    <scope>NUCLEOTIDE SEQUENCE</scope>
    <source>
        <tissue evidence="1">Leaf</tissue>
    </source>
</reference>
<proteinExistence type="predicted"/>
<sequence>MLFGCELRWMTAMTVLELNWAWKKSLERCYPLLYTRRVSV</sequence>
<evidence type="ECO:0000313" key="1">
    <source>
        <dbReference type="EMBL" id="MBW89307.1"/>
    </source>
</evidence>
<protein>
    <submittedName>
        <fullName evidence="1">RING-H2 finger protein ATL7-like isoform X2</fullName>
    </submittedName>
</protein>
<name>A0A2P2J7C4_RHIMU</name>
<dbReference type="EMBL" id="GGEC01008824">
    <property type="protein sequence ID" value="MBW89307.1"/>
    <property type="molecule type" value="Transcribed_RNA"/>
</dbReference>
<organism evidence="1">
    <name type="scientific">Rhizophora mucronata</name>
    <name type="common">Asiatic mangrove</name>
    <dbReference type="NCBI Taxonomy" id="61149"/>
    <lineage>
        <taxon>Eukaryota</taxon>
        <taxon>Viridiplantae</taxon>
        <taxon>Streptophyta</taxon>
        <taxon>Embryophyta</taxon>
        <taxon>Tracheophyta</taxon>
        <taxon>Spermatophyta</taxon>
        <taxon>Magnoliopsida</taxon>
        <taxon>eudicotyledons</taxon>
        <taxon>Gunneridae</taxon>
        <taxon>Pentapetalae</taxon>
        <taxon>rosids</taxon>
        <taxon>fabids</taxon>
        <taxon>Malpighiales</taxon>
        <taxon>Rhizophoraceae</taxon>
        <taxon>Rhizophora</taxon>
    </lineage>
</organism>
<accession>A0A2P2J7C4</accession>
<dbReference type="AlphaFoldDB" id="A0A2P2J7C4"/>